<protein>
    <submittedName>
        <fullName evidence="1">Uncharacterized protein</fullName>
    </submittedName>
</protein>
<evidence type="ECO:0000313" key="1">
    <source>
        <dbReference type="EMBL" id="GAH76993.1"/>
    </source>
</evidence>
<reference evidence="1" key="1">
    <citation type="journal article" date="2014" name="Front. Microbiol.">
        <title>High frequency of phylogenetically diverse reductive dehalogenase-homologous genes in deep subseafloor sedimentary metagenomes.</title>
        <authorList>
            <person name="Kawai M."/>
            <person name="Futagami T."/>
            <person name="Toyoda A."/>
            <person name="Takaki Y."/>
            <person name="Nishi S."/>
            <person name="Hori S."/>
            <person name="Arai W."/>
            <person name="Tsubouchi T."/>
            <person name="Morono Y."/>
            <person name="Uchiyama I."/>
            <person name="Ito T."/>
            <person name="Fujiyama A."/>
            <person name="Inagaki F."/>
            <person name="Takami H."/>
        </authorList>
    </citation>
    <scope>NUCLEOTIDE SEQUENCE</scope>
    <source>
        <strain evidence="1">Expedition CK06-06</strain>
    </source>
</reference>
<accession>X1K4L3</accession>
<name>X1K4L3_9ZZZZ</name>
<comment type="caution">
    <text evidence="1">The sequence shown here is derived from an EMBL/GenBank/DDBJ whole genome shotgun (WGS) entry which is preliminary data.</text>
</comment>
<proteinExistence type="predicted"/>
<sequence>MKGLVYKAFKRELRMARITHFFEVPKVKPYLFPNKRREERYIRYSSKGLYYKGFRQLNNKITS</sequence>
<gene>
    <name evidence="1" type="ORF">S03H2_67604</name>
</gene>
<dbReference type="EMBL" id="BARU01044291">
    <property type="protein sequence ID" value="GAH76993.1"/>
    <property type="molecule type" value="Genomic_DNA"/>
</dbReference>
<organism evidence="1">
    <name type="scientific">marine sediment metagenome</name>
    <dbReference type="NCBI Taxonomy" id="412755"/>
    <lineage>
        <taxon>unclassified sequences</taxon>
        <taxon>metagenomes</taxon>
        <taxon>ecological metagenomes</taxon>
    </lineage>
</organism>
<dbReference type="AlphaFoldDB" id="X1K4L3"/>